<dbReference type="InterPro" id="IPR036390">
    <property type="entry name" value="WH_DNA-bd_sf"/>
</dbReference>
<comment type="caution">
    <text evidence="5">The sequence shown here is derived from an EMBL/GenBank/DDBJ whole genome shotgun (WGS) entry which is preliminary data.</text>
</comment>
<dbReference type="GO" id="GO:0003677">
    <property type="term" value="F:DNA binding"/>
    <property type="evidence" value="ECO:0007669"/>
    <property type="project" value="UniProtKB-KW"/>
</dbReference>
<organism evidence="5 6">
    <name type="scientific">Arthrobacter terrae</name>
    <dbReference type="NCBI Taxonomy" id="2935737"/>
    <lineage>
        <taxon>Bacteria</taxon>
        <taxon>Bacillati</taxon>
        <taxon>Actinomycetota</taxon>
        <taxon>Actinomycetes</taxon>
        <taxon>Micrococcales</taxon>
        <taxon>Micrococcaceae</taxon>
        <taxon>Arthrobacter</taxon>
    </lineage>
</organism>
<protein>
    <submittedName>
        <fullName evidence="5">GntR family transcriptional regulator</fullName>
    </submittedName>
</protein>
<dbReference type="AlphaFoldDB" id="A0A931G546"/>
<dbReference type="Gene3D" id="1.10.10.10">
    <property type="entry name" value="Winged helix-like DNA-binding domain superfamily/Winged helix DNA-binding domain"/>
    <property type="match status" value="1"/>
</dbReference>
<dbReference type="PANTHER" id="PTHR38445">
    <property type="entry name" value="HTH-TYPE TRANSCRIPTIONAL REPRESSOR YTRA"/>
    <property type="match status" value="1"/>
</dbReference>
<accession>A0A931G546</accession>
<dbReference type="SMART" id="SM00345">
    <property type="entry name" value="HTH_GNTR"/>
    <property type="match status" value="1"/>
</dbReference>
<dbReference type="PANTHER" id="PTHR38445:SF7">
    <property type="entry name" value="GNTR-FAMILY TRANSCRIPTIONAL REGULATOR"/>
    <property type="match status" value="1"/>
</dbReference>
<sequence length="118" mass="12322">MMFRIDPLSEAPLFAQLAASVRTAAAAGRLRPGDRLPAAREMAASLGVNLHTVLHAYQDLRAEGLVDMRRGRGAVVTDAAGPLASLHSEILALSRSARGLGLSPDAIASLVKEAALEL</sequence>
<keyword evidence="1" id="KW-0805">Transcription regulation</keyword>
<evidence type="ECO:0000313" key="5">
    <source>
        <dbReference type="EMBL" id="MBG0739528.1"/>
    </source>
</evidence>
<dbReference type="CDD" id="cd07377">
    <property type="entry name" value="WHTH_GntR"/>
    <property type="match status" value="1"/>
</dbReference>
<evidence type="ECO:0000313" key="6">
    <source>
        <dbReference type="Proteomes" id="UP000655366"/>
    </source>
</evidence>
<evidence type="ECO:0000256" key="3">
    <source>
        <dbReference type="ARBA" id="ARBA00023163"/>
    </source>
</evidence>
<gene>
    <name evidence="5" type="ORF">IV500_09035</name>
</gene>
<dbReference type="EMBL" id="JADNYM010000010">
    <property type="protein sequence ID" value="MBG0739528.1"/>
    <property type="molecule type" value="Genomic_DNA"/>
</dbReference>
<name>A0A931G546_9MICC</name>
<keyword evidence="6" id="KW-1185">Reference proteome</keyword>
<dbReference type="SUPFAM" id="SSF46785">
    <property type="entry name" value="Winged helix' DNA-binding domain"/>
    <property type="match status" value="1"/>
</dbReference>
<dbReference type="GO" id="GO:0003700">
    <property type="term" value="F:DNA-binding transcription factor activity"/>
    <property type="evidence" value="ECO:0007669"/>
    <property type="project" value="InterPro"/>
</dbReference>
<proteinExistence type="predicted"/>
<evidence type="ECO:0000259" key="4">
    <source>
        <dbReference type="PROSITE" id="PS50949"/>
    </source>
</evidence>
<dbReference type="InterPro" id="IPR000524">
    <property type="entry name" value="Tscrpt_reg_HTH_GntR"/>
</dbReference>
<dbReference type="PROSITE" id="PS50949">
    <property type="entry name" value="HTH_GNTR"/>
    <property type="match status" value="1"/>
</dbReference>
<evidence type="ECO:0000256" key="1">
    <source>
        <dbReference type="ARBA" id="ARBA00023015"/>
    </source>
</evidence>
<dbReference type="RefSeq" id="WP_196396603.1">
    <property type="nucleotide sequence ID" value="NZ_JADNYM010000010.1"/>
</dbReference>
<keyword evidence="3" id="KW-0804">Transcription</keyword>
<dbReference type="Pfam" id="PF00392">
    <property type="entry name" value="GntR"/>
    <property type="match status" value="1"/>
</dbReference>
<keyword evidence="2" id="KW-0238">DNA-binding</keyword>
<feature type="domain" description="HTH gntR-type" evidence="4">
    <location>
        <begin position="11"/>
        <end position="79"/>
    </location>
</feature>
<dbReference type="Proteomes" id="UP000655366">
    <property type="component" value="Unassembled WGS sequence"/>
</dbReference>
<dbReference type="InterPro" id="IPR036388">
    <property type="entry name" value="WH-like_DNA-bd_sf"/>
</dbReference>
<reference evidence="5 6" key="1">
    <citation type="submission" date="2020-11" db="EMBL/GenBank/DDBJ databases">
        <title>Arthrobacter antarcticus sp. nov., isolated from Antarctic Soil.</title>
        <authorList>
            <person name="Li J."/>
        </authorList>
    </citation>
    <scope>NUCLEOTIDE SEQUENCE [LARGE SCALE GENOMIC DNA]</scope>
    <source>
        <strain evidence="5 6">Z1-20</strain>
    </source>
</reference>
<evidence type="ECO:0000256" key="2">
    <source>
        <dbReference type="ARBA" id="ARBA00023125"/>
    </source>
</evidence>